<evidence type="ECO:0000313" key="2">
    <source>
        <dbReference type="Proteomes" id="UP000427281"/>
    </source>
</evidence>
<dbReference type="Proteomes" id="UP000427281">
    <property type="component" value="Chromosome"/>
</dbReference>
<sequence length="581" mass="65857">MRSCCAGDGQGTNSWLLIPDLRCVGRSRHLIRSQVSMASSITKTFDLLAQSRNSHAINALILALDVEDELIQEQAVFALLQQQSARGLVEVIRRYATHSPSVRKLLETHTKALDAAIRQCLLHGNRELQYCGLEFVRVNHDFRQIPALIDLFENKRLVNHQPDLATQTLRHLIGLLYEHFLDRSVDSAYSRSFLKNAKEIRREILSSLMKASENLPEFDRPEEIMESLLILGNVDDAAIRKILWHSDPETRRLAEEVLHESKHVGVMQLICDFTGVSYPNTKALEALANREDPEFIAHLLRWLPEHPSELQQTNFRQIGKLAWLEADHQDFTRIPPVLQTSVIRLISLLDLDLPSKKQAQRWMLQYGTPAAKEAAISILRNPDRAEVAEMVLENLDSEDPVQQAWATCQLRAQHVPDAMNLLVEKIDSPIEEVREAARRELASFDVDFVLEHFEEFSPQVCPSVGRLLLKLDPRCLIDLSRAMAHPLKKRRIQAARCAQVLQLHGEVIPALKALTEDSDELVRRTSAEILGTLSTPEARQALLHLVSDEKTRVREVAIKALRVPEKSKEVPADQSATEKGE</sequence>
<dbReference type="AlphaFoldDB" id="A0A6I6ADF4"/>
<dbReference type="InterPro" id="IPR011989">
    <property type="entry name" value="ARM-like"/>
</dbReference>
<accession>A0A6I6ADF4</accession>
<reference evidence="1 2" key="1">
    <citation type="submission" date="2019-09" db="EMBL/GenBank/DDBJ databases">
        <title>Gimesia benthica sp. nov., a novel bacterium isolated from deep-sea water of the Northwest Indian Ocean.</title>
        <authorList>
            <person name="Dai X."/>
        </authorList>
    </citation>
    <scope>NUCLEOTIDE SEQUENCE [LARGE SCALE GENOMIC DNA]</scope>
    <source>
        <strain evidence="1 2">E7</strain>
    </source>
</reference>
<dbReference type="EMBL" id="CP043930">
    <property type="protein sequence ID" value="QGQ24357.1"/>
    <property type="molecule type" value="Genomic_DNA"/>
</dbReference>
<gene>
    <name evidence="1" type="ORF">F1728_17400</name>
</gene>
<organism evidence="1 2">
    <name type="scientific">Gimesia benthica</name>
    <dbReference type="NCBI Taxonomy" id="2608982"/>
    <lineage>
        <taxon>Bacteria</taxon>
        <taxon>Pseudomonadati</taxon>
        <taxon>Planctomycetota</taxon>
        <taxon>Planctomycetia</taxon>
        <taxon>Planctomycetales</taxon>
        <taxon>Planctomycetaceae</taxon>
        <taxon>Gimesia</taxon>
    </lineage>
</organism>
<dbReference type="Pfam" id="PF13646">
    <property type="entry name" value="HEAT_2"/>
    <property type="match status" value="1"/>
</dbReference>
<dbReference type="Gene3D" id="1.25.10.10">
    <property type="entry name" value="Leucine-rich Repeat Variant"/>
    <property type="match status" value="2"/>
</dbReference>
<name>A0A6I6ADF4_9PLAN</name>
<dbReference type="InterPro" id="IPR016024">
    <property type="entry name" value="ARM-type_fold"/>
</dbReference>
<dbReference type="InterPro" id="IPR021133">
    <property type="entry name" value="HEAT_type_2"/>
</dbReference>
<keyword evidence="2" id="KW-1185">Reference proteome</keyword>
<dbReference type="SUPFAM" id="SSF48371">
    <property type="entry name" value="ARM repeat"/>
    <property type="match status" value="1"/>
</dbReference>
<evidence type="ECO:0000313" key="1">
    <source>
        <dbReference type="EMBL" id="QGQ24357.1"/>
    </source>
</evidence>
<dbReference type="KEGG" id="gim:F1728_17400"/>
<protein>
    <submittedName>
        <fullName evidence="1">HEAT repeat domain-containing protein</fullName>
    </submittedName>
</protein>
<dbReference type="PROSITE" id="PS50077">
    <property type="entry name" value="HEAT_REPEAT"/>
    <property type="match status" value="1"/>
</dbReference>
<proteinExistence type="predicted"/>